<name>A0A1G8VU76_9FLAO</name>
<dbReference type="PROSITE" id="PS51257">
    <property type="entry name" value="PROKAR_LIPOPROTEIN"/>
    <property type="match status" value="1"/>
</dbReference>
<evidence type="ECO:0000313" key="2">
    <source>
        <dbReference type="EMBL" id="SDJ69005.1"/>
    </source>
</evidence>
<dbReference type="AlphaFoldDB" id="A0A1G8VU76"/>
<feature type="signal peptide" evidence="1">
    <location>
        <begin position="1"/>
        <end position="20"/>
    </location>
</feature>
<feature type="chain" id="PRO_5011753070" description="Outer membrane protein beta-barrel domain-containing protein" evidence="1">
    <location>
        <begin position="21"/>
        <end position="253"/>
    </location>
</feature>
<dbReference type="SUPFAM" id="SSF56925">
    <property type="entry name" value="OMPA-like"/>
    <property type="match status" value="1"/>
</dbReference>
<keyword evidence="3" id="KW-1185">Reference proteome</keyword>
<organism evidence="2 3">
    <name type="scientific">Flavobacterium noncentrifugens</name>
    <dbReference type="NCBI Taxonomy" id="1128970"/>
    <lineage>
        <taxon>Bacteria</taxon>
        <taxon>Pseudomonadati</taxon>
        <taxon>Bacteroidota</taxon>
        <taxon>Flavobacteriia</taxon>
        <taxon>Flavobacteriales</taxon>
        <taxon>Flavobacteriaceae</taxon>
        <taxon>Flavobacterium</taxon>
    </lineage>
</organism>
<evidence type="ECO:0000256" key="1">
    <source>
        <dbReference type="SAM" id="SignalP"/>
    </source>
</evidence>
<reference evidence="2 3" key="1">
    <citation type="submission" date="2016-10" db="EMBL/GenBank/DDBJ databases">
        <authorList>
            <person name="de Groot N.N."/>
        </authorList>
    </citation>
    <scope>NUCLEOTIDE SEQUENCE [LARGE SCALE GENOMIC DNA]</scope>
    <source>
        <strain evidence="2 3">CGMCC 1.10076</strain>
    </source>
</reference>
<evidence type="ECO:0000313" key="3">
    <source>
        <dbReference type="Proteomes" id="UP000199580"/>
    </source>
</evidence>
<accession>A0A1G8VU76</accession>
<dbReference type="EMBL" id="FNEZ01000002">
    <property type="protein sequence ID" value="SDJ69005.1"/>
    <property type="molecule type" value="Genomic_DNA"/>
</dbReference>
<dbReference type="InterPro" id="IPR011250">
    <property type="entry name" value="OMP/PagP_B-barrel"/>
</dbReference>
<evidence type="ECO:0008006" key="4">
    <source>
        <dbReference type="Google" id="ProtNLM"/>
    </source>
</evidence>
<dbReference type="Proteomes" id="UP000199580">
    <property type="component" value="Unassembled WGS sequence"/>
</dbReference>
<sequence>MKTRSILIVFLLMIGCVAFAQKKKPAPKKQATTKTTATKTTAKNMVIAPKSATVATKIETTTTTTKEAATTKPTTRSAFYKTPYATRNSGSFDKSTHLISLTYGFPNTLDYNGYFYSANESGIGPVTVRYEFPIREEAGVGLSVSGATKKWDYYGGYTTKITGISISPLGFYHFNKLIPITKLDVYAAVGASIDLSNYSYDDPYYNNSDTSDLEINPAGLVGARYYFTEAFSAMAEVGEGSYSIFRIGVSFRL</sequence>
<proteinExistence type="predicted"/>
<protein>
    <recommendedName>
        <fullName evidence="4">Outer membrane protein beta-barrel domain-containing protein</fullName>
    </recommendedName>
</protein>
<dbReference type="RefSeq" id="WP_091393349.1">
    <property type="nucleotide sequence ID" value="NZ_BKAI01000003.1"/>
</dbReference>
<gene>
    <name evidence="2" type="ORF">SAMN04487935_1503</name>
</gene>
<keyword evidence="1" id="KW-0732">Signal</keyword>
<dbReference type="STRING" id="1128970.SAMN04487935_1503"/>